<evidence type="ECO:0008006" key="2">
    <source>
        <dbReference type="Google" id="ProtNLM"/>
    </source>
</evidence>
<dbReference type="Pfam" id="PF05565">
    <property type="entry name" value="Sipho_Gp157"/>
    <property type="match status" value="1"/>
</dbReference>
<name>A0A381R8S3_9ZZZZ</name>
<sequence>MSLPTLYELADEFKDALENLTELDDQAVVDTLESLEGEFKLKSTNVAKYIRNLEHTLEGIKEVESKMHQKRASLEKKIGHMREYLRHNLEKSGVKKIDSPEISISIQKNPYKVVITNEKEIPAEFIDTKETETINKEKLREALKNGIEISGCELVQENRLTIK</sequence>
<dbReference type="SUPFAM" id="SSF161266">
    <property type="entry name" value="Gam-like"/>
    <property type="match status" value="1"/>
</dbReference>
<gene>
    <name evidence="1" type="ORF">METZ01_LOCUS40142</name>
</gene>
<proteinExistence type="predicted"/>
<accession>A0A381R8S3</accession>
<organism evidence="1">
    <name type="scientific">marine metagenome</name>
    <dbReference type="NCBI Taxonomy" id="408172"/>
    <lineage>
        <taxon>unclassified sequences</taxon>
        <taxon>metagenomes</taxon>
        <taxon>ecological metagenomes</taxon>
    </lineage>
</organism>
<reference evidence="1" key="1">
    <citation type="submission" date="2018-05" db="EMBL/GenBank/DDBJ databases">
        <authorList>
            <person name="Lanie J.A."/>
            <person name="Ng W.-L."/>
            <person name="Kazmierczak K.M."/>
            <person name="Andrzejewski T.M."/>
            <person name="Davidsen T.M."/>
            <person name="Wayne K.J."/>
            <person name="Tettelin H."/>
            <person name="Glass J.I."/>
            <person name="Rusch D."/>
            <person name="Podicherti R."/>
            <person name="Tsui H.-C.T."/>
            <person name="Winkler M.E."/>
        </authorList>
    </citation>
    <scope>NUCLEOTIDE SEQUENCE</scope>
</reference>
<dbReference type="AlphaFoldDB" id="A0A381R8S3"/>
<protein>
    <recommendedName>
        <fullName evidence="2">Siphovirus Gp157 family protein</fullName>
    </recommendedName>
</protein>
<dbReference type="InterPro" id="IPR008840">
    <property type="entry name" value="Sipho_Gp157"/>
</dbReference>
<dbReference type="EMBL" id="UINC01001716">
    <property type="protein sequence ID" value="SUZ87288.1"/>
    <property type="molecule type" value="Genomic_DNA"/>
</dbReference>
<evidence type="ECO:0000313" key="1">
    <source>
        <dbReference type="EMBL" id="SUZ87288.1"/>
    </source>
</evidence>